<evidence type="ECO:0000313" key="2">
    <source>
        <dbReference type="Proteomes" id="UP001328107"/>
    </source>
</evidence>
<name>A0AAN5D3C1_9BILA</name>
<dbReference type="AlphaFoldDB" id="A0AAN5D3C1"/>
<comment type="caution">
    <text evidence="1">The sequence shown here is derived from an EMBL/GenBank/DDBJ whole genome shotgun (WGS) entry which is preliminary data.</text>
</comment>
<organism evidence="1 2">
    <name type="scientific">Pristionchus mayeri</name>
    <dbReference type="NCBI Taxonomy" id="1317129"/>
    <lineage>
        <taxon>Eukaryota</taxon>
        <taxon>Metazoa</taxon>
        <taxon>Ecdysozoa</taxon>
        <taxon>Nematoda</taxon>
        <taxon>Chromadorea</taxon>
        <taxon>Rhabditida</taxon>
        <taxon>Rhabditina</taxon>
        <taxon>Diplogasteromorpha</taxon>
        <taxon>Diplogasteroidea</taxon>
        <taxon>Neodiplogasteridae</taxon>
        <taxon>Pristionchus</taxon>
    </lineage>
</organism>
<protein>
    <submittedName>
        <fullName evidence="1">Uncharacterized protein</fullName>
    </submittedName>
</protein>
<evidence type="ECO:0000313" key="1">
    <source>
        <dbReference type="EMBL" id="GMR55295.1"/>
    </source>
</evidence>
<keyword evidence="2" id="KW-1185">Reference proteome</keyword>
<sequence>LTVTLFLSNLPFYDMEILKKGSFLRMRDNYSNPTLEVKLNGAEDPIIEEFTRLLSVPIQTVFTDRPSSSDLSLYDQLLRSSTIGLLIFLDLHLNDSTAPLVLSLASHAKEINVRLRYSSTPLNQQLSSSASFIDQLDSMPRLSS</sequence>
<reference evidence="2" key="1">
    <citation type="submission" date="2022-10" db="EMBL/GenBank/DDBJ databases">
        <title>Genome assembly of Pristionchus species.</title>
        <authorList>
            <person name="Yoshida K."/>
            <person name="Sommer R.J."/>
        </authorList>
    </citation>
    <scope>NUCLEOTIDE SEQUENCE [LARGE SCALE GENOMIC DNA]</scope>
    <source>
        <strain evidence="2">RS5460</strain>
    </source>
</reference>
<accession>A0AAN5D3C1</accession>
<gene>
    <name evidence="1" type="ORF">PMAYCL1PPCAC_25490</name>
</gene>
<feature type="non-terminal residue" evidence="1">
    <location>
        <position position="144"/>
    </location>
</feature>
<feature type="non-terminal residue" evidence="1">
    <location>
        <position position="1"/>
    </location>
</feature>
<dbReference type="EMBL" id="BTRK01000005">
    <property type="protein sequence ID" value="GMR55295.1"/>
    <property type="molecule type" value="Genomic_DNA"/>
</dbReference>
<dbReference type="Proteomes" id="UP001328107">
    <property type="component" value="Unassembled WGS sequence"/>
</dbReference>
<proteinExistence type="predicted"/>